<evidence type="ECO:0000313" key="17">
    <source>
        <dbReference type="Proteomes" id="UP000647416"/>
    </source>
</evidence>
<sequence length="297" mass="32236">MKKPIFTGSGVAIITPFAKDGSIDFEELGKILEFQIENETDAIIICGTTGESAAMPDSEHLSVIDYTVKKVNGRIPVIAGTGSNDTAHGINLCKAAEKLGVDGLLTVTPYYNKTTQRGLVKHFTALANSVKIPLILYNVPSRTGLNIKPDTLLELSKVENIIGIKEASGNITQVAHMAAKCPDMVIYSGNDDQIIPIMSVGGLGVISVLANIEPKKTHDMCQKFLDKDTEGAMKLQLEAMEVIDALFCEVNPIPVKKAMSLMGYNTDTLRLPLCEISPENEKYLRRALVNYGIKLVK</sequence>
<keyword evidence="5 12" id="KW-0963">Cytoplasm</keyword>
<comment type="pathway">
    <text evidence="2 12">Amino-acid biosynthesis; L-lysine biosynthesis via DAP pathway; (S)-tetrahydrodipicolinate from L-aspartate: step 3/4.</text>
</comment>
<accession>A0A926IUC9</accession>
<feature type="site" description="Part of a proton relay during catalysis" evidence="12">
    <location>
        <position position="48"/>
    </location>
</feature>
<feature type="site" description="Part of a proton relay during catalysis" evidence="12">
    <location>
        <position position="111"/>
    </location>
</feature>
<evidence type="ECO:0000256" key="3">
    <source>
        <dbReference type="ARBA" id="ARBA00007592"/>
    </source>
</evidence>
<evidence type="ECO:0000256" key="1">
    <source>
        <dbReference type="ARBA" id="ARBA00003294"/>
    </source>
</evidence>
<feature type="active site" description="Proton donor/acceptor" evidence="12 14">
    <location>
        <position position="137"/>
    </location>
</feature>
<evidence type="ECO:0000256" key="2">
    <source>
        <dbReference type="ARBA" id="ARBA00005120"/>
    </source>
</evidence>
<name>A0A926IUC9_9FIRM</name>
<proteinExistence type="inferred from homology"/>
<dbReference type="PRINTS" id="PR00146">
    <property type="entry name" value="DHPICSNTHASE"/>
</dbReference>
<dbReference type="RefSeq" id="WP_178348653.1">
    <property type="nucleotide sequence ID" value="NZ_JACRTE010000007.1"/>
</dbReference>
<feature type="binding site" evidence="12 15">
    <location>
        <position position="206"/>
    </location>
    <ligand>
        <name>pyruvate</name>
        <dbReference type="ChEBI" id="CHEBI:15361"/>
    </ligand>
</feature>
<evidence type="ECO:0000256" key="8">
    <source>
        <dbReference type="ARBA" id="ARBA00023154"/>
    </source>
</evidence>
<dbReference type="InterPro" id="IPR013785">
    <property type="entry name" value="Aldolase_TIM"/>
</dbReference>
<dbReference type="Gene3D" id="3.20.20.70">
    <property type="entry name" value="Aldolase class I"/>
    <property type="match status" value="1"/>
</dbReference>
<dbReference type="InterPro" id="IPR020624">
    <property type="entry name" value="Schiff_base-form_aldolases_CS"/>
</dbReference>
<dbReference type="InterPro" id="IPR002220">
    <property type="entry name" value="DapA-like"/>
</dbReference>
<dbReference type="HAMAP" id="MF_00418">
    <property type="entry name" value="DapA"/>
    <property type="match status" value="1"/>
</dbReference>
<comment type="subunit">
    <text evidence="12">Homotetramer; dimer of dimers.</text>
</comment>
<comment type="subcellular location">
    <subcellularLocation>
        <location evidence="12">Cytoplasm</location>
    </subcellularLocation>
</comment>
<protein>
    <recommendedName>
        <fullName evidence="4 12">4-hydroxy-tetrahydrodipicolinate synthase</fullName>
        <shortName evidence="12">HTPA synthase</shortName>
        <ecNumber evidence="4 12">4.3.3.7</ecNumber>
    </recommendedName>
</protein>
<evidence type="ECO:0000256" key="6">
    <source>
        <dbReference type="ARBA" id="ARBA00022605"/>
    </source>
</evidence>
<dbReference type="EC" id="4.3.3.7" evidence="4 12"/>
<comment type="catalytic activity">
    <reaction evidence="11 12">
        <text>L-aspartate 4-semialdehyde + pyruvate = (2S,4S)-4-hydroxy-2,3,4,5-tetrahydrodipicolinate + H2O + H(+)</text>
        <dbReference type="Rhea" id="RHEA:34171"/>
        <dbReference type="ChEBI" id="CHEBI:15361"/>
        <dbReference type="ChEBI" id="CHEBI:15377"/>
        <dbReference type="ChEBI" id="CHEBI:15378"/>
        <dbReference type="ChEBI" id="CHEBI:67139"/>
        <dbReference type="ChEBI" id="CHEBI:537519"/>
        <dbReference type="EC" id="4.3.3.7"/>
    </reaction>
</comment>
<evidence type="ECO:0000256" key="7">
    <source>
        <dbReference type="ARBA" id="ARBA00022915"/>
    </source>
</evidence>
<evidence type="ECO:0000256" key="4">
    <source>
        <dbReference type="ARBA" id="ARBA00012086"/>
    </source>
</evidence>
<evidence type="ECO:0000256" key="11">
    <source>
        <dbReference type="ARBA" id="ARBA00047836"/>
    </source>
</evidence>
<dbReference type="InterPro" id="IPR005263">
    <property type="entry name" value="DapA"/>
</dbReference>
<dbReference type="PROSITE" id="PS00665">
    <property type="entry name" value="DHDPS_1"/>
    <property type="match status" value="1"/>
</dbReference>
<dbReference type="EMBL" id="JACRTE010000007">
    <property type="protein sequence ID" value="MBC8596683.1"/>
    <property type="molecule type" value="Genomic_DNA"/>
</dbReference>
<dbReference type="Pfam" id="PF00701">
    <property type="entry name" value="DHDPS"/>
    <property type="match status" value="1"/>
</dbReference>
<evidence type="ECO:0000313" key="16">
    <source>
        <dbReference type="EMBL" id="MBC8596683.1"/>
    </source>
</evidence>
<keyword evidence="7 12" id="KW-0220">Diaminopimelate biosynthesis</keyword>
<comment type="caution">
    <text evidence="16">The sequence shown here is derived from an EMBL/GenBank/DDBJ whole genome shotgun (WGS) entry which is preliminary data.</text>
</comment>
<evidence type="ECO:0000256" key="10">
    <source>
        <dbReference type="ARBA" id="ARBA00023270"/>
    </source>
</evidence>
<dbReference type="GO" id="GO:0009089">
    <property type="term" value="P:lysine biosynthetic process via diaminopimelate"/>
    <property type="evidence" value="ECO:0007669"/>
    <property type="project" value="UniProtKB-UniRule"/>
</dbReference>
<evidence type="ECO:0000256" key="5">
    <source>
        <dbReference type="ARBA" id="ARBA00022490"/>
    </source>
</evidence>
<evidence type="ECO:0000256" key="15">
    <source>
        <dbReference type="PIRSR" id="PIRSR001365-2"/>
    </source>
</evidence>
<dbReference type="SMART" id="SM01130">
    <property type="entry name" value="DHDPS"/>
    <property type="match status" value="1"/>
</dbReference>
<dbReference type="SUPFAM" id="SSF51569">
    <property type="entry name" value="Aldolase"/>
    <property type="match status" value="1"/>
</dbReference>
<dbReference type="CDD" id="cd00950">
    <property type="entry name" value="DHDPS"/>
    <property type="match status" value="1"/>
</dbReference>
<reference evidence="16" key="1">
    <citation type="submission" date="2020-08" db="EMBL/GenBank/DDBJ databases">
        <title>Genome public.</title>
        <authorList>
            <person name="Liu C."/>
            <person name="Sun Q."/>
        </authorList>
    </citation>
    <scope>NUCLEOTIDE SEQUENCE</scope>
    <source>
        <strain evidence="16">NSJ-50</strain>
    </source>
</reference>
<evidence type="ECO:0000256" key="9">
    <source>
        <dbReference type="ARBA" id="ARBA00023239"/>
    </source>
</evidence>
<dbReference type="GO" id="GO:0005829">
    <property type="term" value="C:cytosol"/>
    <property type="evidence" value="ECO:0007669"/>
    <property type="project" value="TreeGrafter"/>
</dbReference>
<keyword evidence="17" id="KW-1185">Reference proteome</keyword>
<keyword evidence="9 12" id="KW-0456">Lyase</keyword>
<evidence type="ECO:0000256" key="12">
    <source>
        <dbReference type="HAMAP-Rule" id="MF_00418"/>
    </source>
</evidence>
<keyword evidence="6 12" id="KW-0028">Amino-acid biosynthesis</keyword>
<feature type="active site" description="Schiff-base intermediate with substrate" evidence="12 14">
    <location>
        <position position="165"/>
    </location>
</feature>
<comment type="caution">
    <text evidence="12">Was originally thought to be a dihydrodipicolinate synthase (DHDPS), catalyzing the condensation of (S)-aspartate-beta-semialdehyde [(S)-ASA] and pyruvate to dihydrodipicolinate (DHDP). However, it was shown in E.coli that the product of the enzymatic reaction is not dihydrodipicolinate but in fact (4S)-4-hydroxy-2,3,4,5-tetrahydro-(2S)-dipicolinic acid (HTPA), and that the consecutive dehydration reaction leading to DHDP is not spontaneous but catalyzed by DapB.</text>
</comment>
<keyword evidence="8 12" id="KW-0457">Lysine biosynthesis</keyword>
<dbReference type="InterPro" id="IPR020625">
    <property type="entry name" value="Schiff_base-form_aldolases_AS"/>
</dbReference>
<dbReference type="GO" id="GO:0019877">
    <property type="term" value="P:diaminopimelate biosynthetic process"/>
    <property type="evidence" value="ECO:0007669"/>
    <property type="project" value="UniProtKB-UniRule"/>
</dbReference>
<keyword evidence="10 12" id="KW-0704">Schiff base</keyword>
<evidence type="ECO:0000256" key="14">
    <source>
        <dbReference type="PIRSR" id="PIRSR001365-1"/>
    </source>
</evidence>
<dbReference type="PROSITE" id="PS00666">
    <property type="entry name" value="DHDPS_2"/>
    <property type="match status" value="1"/>
</dbReference>
<organism evidence="16 17">
    <name type="scientific">Qingrenia yutianensis</name>
    <dbReference type="NCBI Taxonomy" id="2763676"/>
    <lineage>
        <taxon>Bacteria</taxon>
        <taxon>Bacillati</taxon>
        <taxon>Bacillota</taxon>
        <taxon>Clostridia</taxon>
        <taxon>Eubacteriales</taxon>
        <taxon>Oscillospiraceae</taxon>
        <taxon>Qingrenia</taxon>
    </lineage>
</organism>
<dbReference type="Proteomes" id="UP000647416">
    <property type="component" value="Unassembled WGS sequence"/>
</dbReference>
<gene>
    <name evidence="12" type="primary">dapA</name>
    <name evidence="16" type="ORF">H8706_07340</name>
</gene>
<dbReference type="AlphaFoldDB" id="A0A926IUC9"/>
<comment type="function">
    <text evidence="1 12">Catalyzes the condensation of (S)-aspartate-beta-semialdehyde [(S)-ASA] and pyruvate to 4-hydroxy-tetrahydrodipicolinate (HTPA).</text>
</comment>
<dbReference type="NCBIfam" id="TIGR00674">
    <property type="entry name" value="dapA"/>
    <property type="match status" value="1"/>
</dbReference>
<dbReference type="PIRSF" id="PIRSF001365">
    <property type="entry name" value="DHDPS"/>
    <property type="match status" value="1"/>
</dbReference>
<dbReference type="PANTHER" id="PTHR12128">
    <property type="entry name" value="DIHYDRODIPICOLINATE SYNTHASE"/>
    <property type="match status" value="1"/>
</dbReference>
<evidence type="ECO:0000256" key="13">
    <source>
        <dbReference type="PIRNR" id="PIRNR001365"/>
    </source>
</evidence>
<dbReference type="PANTHER" id="PTHR12128:SF66">
    <property type="entry name" value="4-HYDROXY-2-OXOGLUTARATE ALDOLASE, MITOCHONDRIAL"/>
    <property type="match status" value="1"/>
</dbReference>
<dbReference type="GO" id="GO:0008840">
    <property type="term" value="F:4-hydroxy-tetrahydrodipicolinate synthase activity"/>
    <property type="evidence" value="ECO:0007669"/>
    <property type="project" value="UniProtKB-UniRule"/>
</dbReference>
<feature type="binding site" evidence="12 15">
    <location>
        <position position="49"/>
    </location>
    <ligand>
        <name>pyruvate</name>
        <dbReference type="ChEBI" id="CHEBI:15361"/>
    </ligand>
</feature>
<comment type="similarity">
    <text evidence="3 12 13">Belongs to the DapA family.</text>
</comment>